<evidence type="ECO:0000259" key="10">
    <source>
        <dbReference type="Pfam" id="PF00720"/>
    </source>
</evidence>
<keyword evidence="7" id="KW-1015">Disulfide bond</keyword>
<proteinExistence type="inferred from homology"/>
<dbReference type="InterPro" id="IPR036819">
    <property type="entry name" value="Subtilisin_inhibitor-like_sf"/>
</dbReference>
<evidence type="ECO:0000256" key="5">
    <source>
        <dbReference type="ARBA" id="ARBA00022690"/>
    </source>
</evidence>
<comment type="subcellular location">
    <subcellularLocation>
        <location evidence="1">Secreted</location>
    </subcellularLocation>
</comment>
<organism evidence="11 12">
    <name type="scientific">Streptomyces nigra</name>
    <dbReference type="NCBI Taxonomy" id="1827580"/>
    <lineage>
        <taxon>Bacteria</taxon>
        <taxon>Bacillati</taxon>
        <taxon>Actinomycetota</taxon>
        <taxon>Actinomycetes</taxon>
        <taxon>Kitasatosporales</taxon>
        <taxon>Streptomycetaceae</taxon>
        <taxon>Streptomyces</taxon>
    </lineage>
</organism>
<feature type="domain" description="Subtilisin inhibitor" evidence="10">
    <location>
        <begin position="38"/>
        <end position="121"/>
    </location>
</feature>
<comment type="subunit">
    <text evidence="3">Homodimer.</text>
</comment>
<evidence type="ECO:0000256" key="6">
    <source>
        <dbReference type="ARBA" id="ARBA00022900"/>
    </source>
</evidence>
<dbReference type="Proteomes" id="UP001622690">
    <property type="component" value="Chromosome"/>
</dbReference>
<protein>
    <submittedName>
        <fullName evidence="11">Subtilase-type protease inhibitor</fullName>
    </submittedName>
</protein>
<reference evidence="11 12" key="1">
    <citation type="submission" date="2022-10" db="EMBL/GenBank/DDBJ databases">
        <title>The complete genomes of actinobacterial strains from the NBC collection.</title>
        <authorList>
            <person name="Joergensen T.S."/>
            <person name="Alvarez Arevalo M."/>
            <person name="Sterndorff E.B."/>
            <person name="Faurdal D."/>
            <person name="Vuksanovic O."/>
            <person name="Mourched A.-S."/>
            <person name="Charusanti P."/>
            <person name="Shaw S."/>
            <person name="Blin K."/>
            <person name="Weber T."/>
        </authorList>
    </citation>
    <scope>NUCLEOTIDE SEQUENCE [LARGE SCALE GENOMIC DNA]</scope>
    <source>
        <strain evidence="11 12">NBC_00206</strain>
    </source>
</reference>
<evidence type="ECO:0000313" key="12">
    <source>
        <dbReference type="Proteomes" id="UP001622690"/>
    </source>
</evidence>
<keyword evidence="6 8" id="KW-0722">Serine protease inhibitor</keyword>
<comment type="similarity">
    <text evidence="2 8">Belongs to the protease inhibitor I16 (SSI) family.</text>
</comment>
<dbReference type="GO" id="GO:0030414">
    <property type="term" value="F:peptidase inhibitor activity"/>
    <property type="evidence" value="ECO:0007669"/>
    <property type="project" value="UniProtKB-KW"/>
</dbReference>
<keyword evidence="9" id="KW-0732">Signal</keyword>
<dbReference type="InterPro" id="IPR023549">
    <property type="entry name" value="Subtilisin_inhibitor"/>
</dbReference>
<evidence type="ECO:0000313" key="11">
    <source>
        <dbReference type="EMBL" id="WTO85835.1"/>
    </source>
</evidence>
<dbReference type="SUPFAM" id="SSF55399">
    <property type="entry name" value="Subtilisin inhibitor"/>
    <property type="match status" value="1"/>
</dbReference>
<accession>A0ABZ1J0Z9</accession>
<dbReference type="Gene3D" id="3.30.350.10">
    <property type="entry name" value="Subtilisin inhibitor-like"/>
    <property type="match status" value="1"/>
</dbReference>
<evidence type="ECO:0000256" key="2">
    <source>
        <dbReference type="ARBA" id="ARBA00010472"/>
    </source>
</evidence>
<feature type="signal peptide" evidence="9">
    <location>
        <begin position="1"/>
        <end position="30"/>
    </location>
</feature>
<feature type="chain" id="PRO_5046606276" evidence="9">
    <location>
        <begin position="31"/>
        <end position="137"/>
    </location>
</feature>
<evidence type="ECO:0000256" key="3">
    <source>
        <dbReference type="ARBA" id="ARBA00011738"/>
    </source>
</evidence>
<keyword evidence="4" id="KW-0964">Secreted</keyword>
<dbReference type="RefSeq" id="WP_364921012.1">
    <property type="nucleotide sequence ID" value="NZ_CP108125.1"/>
</dbReference>
<evidence type="ECO:0000256" key="7">
    <source>
        <dbReference type="ARBA" id="ARBA00023157"/>
    </source>
</evidence>
<dbReference type="Pfam" id="PF00720">
    <property type="entry name" value="SSI"/>
    <property type="match status" value="1"/>
</dbReference>
<dbReference type="InterPro" id="IPR000691">
    <property type="entry name" value="Prot_inh_I16_SSI"/>
</dbReference>
<dbReference type="PROSITE" id="PS51318">
    <property type="entry name" value="TAT"/>
    <property type="match status" value="1"/>
</dbReference>
<dbReference type="PRINTS" id="PR00294">
    <property type="entry name" value="SSBTLNINHBTR"/>
</dbReference>
<gene>
    <name evidence="11" type="ORF">OHU27_26765</name>
</gene>
<keyword evidence="12" id="KW-1185">Reference proteome</keyword>
<keyword evidence="5 8" id="KW-0646">Protease inhibitor</keyword>
<evidence type="ECO:0000256" key="9">
    <source>
        <dbReference type="SAM" id="SignalP"/>
    </source>
</evidence>
<dbReference type="EMBL" id="CP108125">
    <property type="protein sequence ID" value="WTO85835.1"/>
    <property type="molecule type" value="Genomic_DNA"/>
</dbReference>
<name>A0ABZ1J0Z9_9ACTN</name>
<evidence type="ECO:0000256" key="8">
    <source>
        <dbReference type="RuleBase" id="RU003471"/>
    </source>
</evidence>
<evidence type="ECO:0000256" key="4">
    <source>
        <dbReference type="ARBA" id="ARBA00022525"/>
    </source>
</evidence>
<sequence length="137" mass="14526">MTRRTTLVRGGLLAAAAALALGTATPQATARQADSGNWLYVTVTHGDARSGEQPGRLLTCDPPQGHTKAAEACAQLDAVDGDIHRLEQHGTYCPMVYAPVTARARGEWNGHPIDYRETFANSCGMTSRTGAVFTVEA</sequence>
<evidence type="ECO:0000256" key="1">
    <source>
        <dbReference type="ARBA" id="ARBA00004613"/>
    </source>
</evidence>
<dbReference type="InterPro" id="IPR006311">
    <property type="entry name" value="TAT_signal"/>
</dbReference>